<keyword evidence="2" id="KW-1003">Cell membrane</keyword>
<keyword evidence="4 10" id="KW-0808">Transferase</keyword>
<dbReference type="GO" id="GO:0005886">
    <property type="term" value="C:plasma membrane"/>
    <property type="evidence" value="ECO:0007669"/>
    <property type="project" value="UniProtKB-SubCell"/>
</dbReference>
<feature type="transmembrane region" description="Helical" evidence="8">
    <location>
        <begin position="306"/>
        <end position="323"/>
    </location>
</feature>
<dbReference type="GO" id="GO:0009103">
    <property type="term" value="P:lipopolysaccharide biosynthetic process"/>
    <property type="evidence" value="ECO:0007669"/>
    <property type="project" value="UniProtKB-ARBA"/>
</dbReference>
<evidence type="ECO:0000256" key="1">
    <source>
        <dbReference type="ARBA" id="ARBA00004651"/>
    </source>
</evidence>
<evidence type="ECO:0000256" key="7">
    <source>
        <dbReference type="ARBA" id="ARBA00023136"/>
    </source>
</evidence>
<feature type="transmembrane region" description="Helical" evidence="8">
    <location>
        <begin position="329"/>
        <end position="345"/>
    </location>
</feature>
<evidence type="ECO:0000256" key="4">
    <source>
        <dbReference type="ARBA" id="ARBA00022679"/>
    </source>
</evidence>
<dbReference type="Pfam" id="PF02366">
    <property type="entry name" value="PMT"/>
    <property type="match status" value="1"/>
</dbReference>
<keyword evidence="3" id="KW-0328">Glycosyltransferase</keyword>
<evidence type="ECO:0000259" key="9">
    <source>
        <dbReference type="Pfam" id="PF02366"/>
    </source>
</evidence>
<feature type="transmembrane region" description="Helical" evidence="8">
    <location>
        <begin position="112"/>
        <end position="133"/>
    </location>
</feature>
<dbReference type="PANTHER" id="PTHR33908">
    <property type="entry name" value="MANNOSYLTRANSFERASE YKCB-RELATED"/>
    <property type="match status" value="1"/>
</dbReference>
<feature type="domain" description="ArnT-like N-terminal" evidence="9">
    <location>
        <begin position="19"/>
        <end position="230"/>
    </location>
</feature>
<feature type="transmembrane region" description="Helical" evidence="8">
    <location>
        <begin position="357"/>
        <end position="378"/>
    </location>
</feature>
<dbReference type="Proteomes" id="UP000031518">
    <property type="component" value="Unassembled WGS sequence"/>
</dbReference>
<protein>
    <submittedName>
        <fullName evidence="10">PMT family glycosyltransferase, 4-amino-4-deoxy-L-arabinose transferase</fullName>
    </submittedName>
</protein>
<proteinExistence type="predicted"/>
<evidence type="ECO:0000313" key="10">
    <source>
        <dbReference type="EMBL" id="CDM65542.1"/>
    </source>
</evidence>
<gene>
    <name evidence="10" type="ORF">PYK22_01545</name>
</gene>
<evidence type="ECO:0000256" key="2">
    <source>
        <dbReference type="ARBA" id="ARBA00022475"/>
    </source>
</evidence>
<evidence type="ECO:0000256" key="5">
    <source>
        <dbReference type="ARBA" id="ARBA00022692"/>
    </source>
</evidence>
<name>A0A0B6WXT6_9BACT</name>
<accession>A0A0B6WXT6</accession>
<feature type="transmembrane region" description="Helical" evidence="8">
    <location>
        <begin position="215"/>
        <end position="235"/>
    </location>
</feature>
<evidence type="ECO:0000256" key="6">
    <source>
        <dbReference type="ARBA" id="ARBA00022989"/>
    </source>
</evidence>
<dbReference type="GO" id="GO:0000030">
    <property type="term" value="F:mannosyltransferase activity"/>
    <property type="evidence" value="ECO:0007669"/>
    <property type="project" value="InterPro"/>
</dbReference>
<reference evidence="10 11" key="2">
    <citation type="submission" date="2015-01" db="EMBL/GenBank/DDBJ databases">
        <title>Complete genome sequence of Pyrinomonas methylaliphatogenes type strain K22T.</title>
        <authorList>
            <person name="Lee K.C.Y."/>
            <person name="Power J.F."/>
            <person name="Dunfield P.F."/>
            <person name="Morgan X.C."/>
            <person name="Huttenhower C."/>
            <person name="Stott M.B."/>
        </authorList>
    </citation>
    <scope>NUCLEOTIDE SEQUENCE [LARGE SCALE GENOMIC DNA]</scope>
    <source>
        <strain evidence="10 11">K22</strain>
    </source>
</reference>
<feature type="transmembrane region" description="Helical" evidence="8">
    <location>
        <begin position="170"/>
        <end position="203"/>
    </location>
</feature>
<dbReference type="GO" id="GO:0010041">
    <property type="term" value="P:response to iron(III) ion"/>
    <property type="evidence" value="ECO:0007669"/>
    <property type="project" value="TreeGrafter"/>
</dbReference>
<dbReference type="PANTHER" id="PTHR33908:SF3">
    <property type="entry name" value="UNDECAPRENYL PHOSPHATE-ALPHA-4-AMINO-4-DEOXY-L-ARABINOSE ARABINOSYL TRANSFERASE"/>
    <property type="match status" value="1"/>
</dbReference>
<evidence type="ECO:0000256" key="8">
    <source>
        <dbReference type="SAM" id="Phobius"/>
    </source>
</evidence>
<comment type="subcellular location">
    <subcellularLocation>
        <location evidence="1">Cell membrane</location>
        <topology evidence="1">Multi-pass membrane protein</topology>
    </subcellularLocation>
</comment>
<feature type="transmembrane region" description="Helical" evidence="8">
    <location>
        <begin position="415"/>
        <end position="436"/>
    </location>
</feature>
<keyword evidence="7 8" id="KW-0472">Membrane</keyword>
<dbReference type="GO" id="GO:0006493">
    <property type="term" value="P:protein O-linked glycosylation"/>
    <property type="evidence" value="ECO:0007669"/>
    <property type="project" value="InterPro"/>
</dbReference>
<dbReference type="InterPro" id="IPR003342">
    <property type="entry name" value="ArnT-like_N"/>
</dbReference>
<dbReference type="InterPro" id="IPR050297">
    <property type="entry name" value="LipidA_mod_glycosyltrf_83"/>
</dbReference>
<keyword evidence="6 8" id="KW-1133">Transmembrane helix</keyword>
<evidence type="ECO:0000313" key="11">
    <source>
        <dbReference type="Proteomes" id="UP000031518"/>
    </source>
</evidence>
<dbReference type="STRING" id="454194.PYK22_01545"/>
<dbReference type="EMBL" id="CBXV010000005">
    <property type="protein sequence ID" value="CDM65542.1"/>
    <property type="molecule type" value="Genomic_DNA"/>
</dbReference>
<feature type="transmembrane region" description="Helical" evidence="8">
    <location>
        <begin position="265"/>
        <end position="285"/>
    </location>
</feature>
<feature type="transmembrane region" description="Helical" evidence="8">
    <location>
        <begin position="84"/>
        <end position="106"/>
    </location>
</feature>
<reference evidence="10 11" key="1">
    <citation type="submission" date="2013-12" db="EMBL/GenBank/DDBJ databases">
        <authorList>
            <person name="Stott M."/>
        </authorList>
    </citation>
    <scope>NUCLEOTIDE SEQUENCE [LARGE SCALE GENOMIC DNA]</scope>
    <source>
        <strain evidence="10 11">K22</strain>
    </source>
</reference>
<feature type="transmembrane region" description="Helical" evidence="8">
    <location>
        <begin position="12"/>
        <end position="32"/>
    </location>
</feature>
<dbReference type="OrthoDB" id="9775035at2"/>
<dbReference type="RefSeq" id="WP_060635455.1">
    <property type="nucleotide sequence ID" value="NZ_CBXV010000005.1"/>
</dbReference>
<evidence type="ECO:0000256" key="3">
    <source>
        <dbReference type="ARBA" id="ARBA00022676"/>
    </source>
</evidence>
<keyword evidence="5 8" id="KW-0812">Transmembrane</keyword>
<dbReference type="GO" id="GO:0016763">
    <property type="term" value="F:pentosyltransferase activity"/>
    <property type="evidence" value="ECO:0007669"/>
    <property type="project" value="TreeGrafter"/>
</dbReference>
<feature type="transmembrane region" description="Helical" evidence="8">
    <location>
        <begin position="384"/>
        <end position="403"/>
    </location>
</feature>
<organism evidence="10 11">
    <name type="scientific">Pyrinomonas methylaliphatogenes</name>
    <dbReference type="NCBI Taxonomy" id="454194"/>
    <lineage>
        <taxon>Bacteria</taxon>
        <taxon>Pseudomonadati</taxon>
        <taxon>Acidobacteriota</taxon>
        <taxon>Blastocatellia</taxon>
        <taxon>Blastocatellales</taxon>
        <taxon>Pyrinomonadaceae</taxon>
        <taxon>Pyrinomonas</taxon>
    </lineage>
</organism>
<dbReference type="AlphaFoldDB" id="A0A0B6WXT6"/>
<keyword evidence="11" id="KW-1185">Reference proteome</keyword>
<sequence>MQHPRVDKRAWVALVIICFIYFFGLGWMPLAGPDEPRYAEVAREMFARGDPITPTLGGHTWFEKPALLYWMMMVSYRLFGVSEFAARFGPACAGLLASLAIAALGWCLEKVTALSGLGWLSLIVTATSLGMLVFSRGASFDMPLTASVTLALCGFFLFDLEERERKRLLYLGVFYVAIGVGLLAKGLVGLIIPCGVVLIYLWLQGRLRDVVELRLWWGVPLACLVAASWYGPVIARHGWIFIDQFFIQHHFARYLSNKYHHPQPFYFYLPVIALLSLPWTPFLIAEIAAFRRMNWRAADVISRARIFAFVWLMVPVIFFSFSGSKLPGYVLPSLPGAALLIGLGLRCGMDRELFGRWNVKIVGASFILLGLGGAAYAIHREHLAALDVGPVAVTSVLAGIYLCRRSRVAWREVAAIGSAVALSIVLIVACALETAASHHSVRDLLARAAAVGYDRMPILHLHTIERTAEFYGAGRLVYDARGEPLKLESVSQVADWARRFGGPVLVIVPVEHAHQLFEARTLGVERIGDNGAVALFVVRALS</sequence>